<organism evidence="2 3">
    <name type="scientific">Altererythrobacter ishigakiensis</name>
    <dbReference type="NCBI Taxonomy" id="476157"/>
    <lineage>
        <taxon>Bacteria</taxon>
        <taxon>Pseudomonadati</taxon>
        <taxon>Pseudomonadota</taxon>
        <taxon>Alphaproteobacteria</taxon>
        <taxon>Sphingomonadales</taxon>
        <taxon>Erythrobacteraceae</taxon>
        <taxon>Altererythrobacter</taxon>
    </lineage>
</organism>
<reference evidence="2 3" key="1">
    <citation type="submission" date="2019-07" db="EMBL/GenBank/DDBJ databases">
        <title>Genomic Encyclopedia of Archaeal and Bacterial Type Strains, Phase II (KMG-II): from individual species to whole genera.</title>
        <authorList>
            <person name="Goeker M."/>
        </authorList>
    </citation>
    <scope>NUCLEOTIDE SEQUENCE [LARGE SCALE GENOMIC DNA]</scope>
    <source>
        <strain evidence="2 3">ATCC BAA-2084</strain>
    </source>
</reference>
<gene>
    <name evidence="2" type="ORF">JN10_2281</name>
</gene>
<keyword evidence="1" id="KW-1133">Transmembrane helix</keyword>
<feature type="transmembrane region" description="Helical" evidence="1">
    <location>
        <begin position="380"/>
        <end position="400"/>
    </location>
</feature>
<evidence type="ECO:0000256" key="1">
    <source>
        <dbReference type="SAM" id="Phobius"/>
    </source>
</evidence>
<accession>A0A562UMB1</accession>
<name>A0A562UMB1_9SPHN</name>
<keyword evidence="1" id="KW-0472">Membrane</keyword>
<dbReference type="InterPro" id="IPR021830">
    <property type="entry name" value="DUF3422"/>
</dbReference>
<keyword evidence="3" id="KW-1185">Reference proteome</keyword>
<dbReference type="AlphaFoldDB" id="A0A562UMB1"/>
<keyword evidence="1" id="KW-0812">Transmembrane</keyword>
<evidence type="ECO:0000313" key="2">
    <source>
        <dbReference type="EMBL" id="TWJ06745.1"/>
    </source>
</evidence>
<proteinExistence type="predicted"/>
<evidence type="ECO:0000313" key="3">
    <source>
        <dbReference type="Proteomes" id="UP000320547"/>
    </source>
</evidence>
<feature type="transmembrane region" description="Helical" evidence="1">
    <location>
        <begin position="345"/>
        <end position="368"/>
    </location>
</feature>
<dbReference type="EMBL" id="VLLK01000002">
    <property type="protein sequence ID" value="TWJ06745.1"/>
    <property type="molecule type" value="Genomic_DNA"/>
</dbReference>
<dbReference type="Proteomes" id="UP000320547">
    <property type="component" value="Unassembled WGS sequence"/>
</dbReference>
<sequence length="409" mass="46190">MHLRRWPELPVPCVIVQWVLIVDDTEREEELAAIEERALPGDILANPAFRAGNLTDDIKFVWEKHSEGTSLTLFARDMGPDAFLEPENSADLKAALEWAQGLPGQIVRSTRIWVAENDAQIEDVLPSLNLVRAELVSCHLGRNIRMWSDFRLKGDGFGRLLIAANGAEPAEITRQVQRVQELGNYRNRALLGLPVARECWPKLDEAEDRLRDLAARIDNQDESDDRLTDTLSKLSLELAAIETSISFRMDATKAYAQLVKDRLVQIDSRHIPGYSSLTDFTQRRFFPAMNTCEATTARVRQLALRAAQLASLLRARIETRIENQNAKLLRSMEQSTSMQVRLQQLVEGFSVVALSYYLIGLIGYLISALPLSQYGLSKEWVLAALVIPVVGTIWIGMRVLKRRLFNESK</sequence>
<dbReference type="STRING" id="476157.GCA_001663155_00957"/>
<dbReference type="Pfam" id="PF11902">
    <property type="entry name" value="DUF3422"/>
    <property type="match status" value="1"/>
</dbReference>
<protein>
    <submittedName>
        <fullName evidence="2">Putative membrane-anchored protein</fullName>
    </submittedName>
</protein>
<comment type="caution">
    <text evidence="2">The sequence shown here is derived from an EMBL/GenBank/DDBJ whole genome shotgun (WGS) entry which is preliminary data.</text>
</comment>